<evidence type="ECO:0000256" key="3">
    <source>
        <dbReference type="ARBA" id="ARBA00022771"/>
    </source>
</evidence>
<protein>
    <recommendedName>
        <fullName evidence="9">Zinc finger PMZ-type domain-containing protein</fullName>
    </recommendedName>
</protein>
<evidence type="ECO:0000256" key="8">
    <source>
        <dbReference type="SAM" id="MobiDB-lite"/>
    </source>
</evidence>
<dbReference type="InterPro" id="IPR018289">
    <property type="entry name" value="MULE_transposase_dom"/>
</dbReference>
<dbReference type="PANTHER" id="PTHR31973:SF190">
    <property type="entry name" value="MULE TRANSPOSASE DOMAIN-CONTAINING PROTEIN"/>
    <property type="match status" value="1"/>
</dbReference>
<keyword evidence="6" id="KW-0233">DNA recombination</keyword>
<accession>A0AA38TNV7</accession>
<feature type="coiled-coil region" evidence="7">
    <location>
        <begin position="242"/>
        <end position="269"/>
    </location>
</feature>
<reference evidence="10" key="1">
    <citation type="submission" date="2023-03" db="EMBL/GenBank/DDBJ databases">
        <title>Chromosome-scale reference genome and RAD-based genetic map of yellow starthistle (Centaurea solstitialis) reveal putative structural variation and QTLs associated with invader traits.</title>
        <authorList>
            <person name="Reatini B."/>
            <person name="Cang F.A."/>
            <person name="Jiang Q."/>
            <person name="Mckibben M.T.W."/>
            <person name="Barker M.S."/>
            <person name="Rieseberg L.H."/>
            <person name="Dlugosch K.M."/>
        </authorList>
    </citation>
    <scope>NUCLEOTIDE SEQUENCE</scope>
    <source>
        <strain evidence="10">CAN-66</strain>
        <tissue evidence="10">Leaf</tissue>
    </source>
</reference>
<evidence type="ECO:0000256" key="6">
    <source>
        <dbReference type="ARBA" id="ARBA00023172"/>
    </source>
</evidence>
<dbReference type="GO" id="GO:0008270">
    <property type="term" value="F:zinc ion binding"/>
    <property type="evidence" value="ECO:0007669"/>
    <property type="project" value="UniProtKB-KW"/>
</dbReference>
<dbReference type="Proteomes" id="UP001172457">
    <property type="component" value="Chromosome 2"/>
</dbReference>
<keyword evidence="11" id="KW-1185">Reference proteome</keyword>
<dbReference type="PANTHER" id="PTHR31973">
    <property type="entry name" value="POLYPROTEIN, PUTATIVE-RELATED"/>
    <property type="match status" value="1"/>
</dbReference>
<dbReference type="EMBL" id="JARYMX010000002">
    <property type="protein sequence ID" value="KAJ9560388.1"/>
    <property type="molecule type" value="Genomic_DNA"/>
</dbReference>
<keyword evidence="1" id="KW-0815">Transposition</keyword>
<evidence type="ECO:0000256" key="7">
    <source>
        <dbReference type="SAM" id="Coils"/>
    </source>
</evidence>
<dbReference type="PROSITE" id="PS01007">
    <property type="entry name" value="TRANSPOSASE_MUTATOR"/>
    <property type="match status" value="1"/>
</dbReference>
<keyword evidence="2" id="KW-0479">Metal-binding</keyword>
<dbReference type="InterPro" id="IPR006564">
    <property type="entry name" value="Znf_PMZ"/>
</dbReference>
<dbReference type="AlphaFoldDB" id="A0AA38TNV7"/>
<comment type="caution">
    <text evidence="10">The sequence shown here is derived from an EMBL/GenBank/DDBJ whole genome shotgun (WGS) entry which is preliminary data.</text>
</comment>
<feature type="domain" description="Zinc finger PMZ-type" evidence="9">
    <location>
        <begin position="695"/>
        <end position="722"/>
    </location>
</feature>
<dbReference type="GO" id="GO:0006313">
    <property type="term" value="P:DNA transposition"/>
    <property type="evidence" value="ECO:0007669"/>
    <property type="project" value="InterPro"/>
</dbReference>
<evidence type="ECO:0000256" key="2">
    <source>
        <dbReference type="ARBA" id="ARBA00022723"/>
    </source>
</evidence>
<evidence type="ECO:0000256" key="5">
    <source>
        <dbReference type="ARBA" id="ARBA00023125"/>
    </source>
</evidence>
<feature type="compositionally biased region" description="Basic and acidic residues" evidence="8">
    <location>
        <begin position="96"/>
        <end position="112"/>
    </location>
</feature>
<dbReference type="GO" id="GO:0003677">
    <property type="term" value="F:DNA binding"/>
    <property type="evidence" value="ECO:0007669"/>
    <property type="project" value="UniProtKB-KW"/>
</dbReference>
<dbReference type="GO" id="GO:0004803">
    <property type="term" value="F:transposase activity"/>
    <property type="evidence" value="ECO:0007669"/>
    <property type="project" value="InterPro"/>
</dbReference>
<name>A0AA38TNV7_9ASTR</name>
<evidence type="ECO:0000256" key="4">
    <source>
        <dbReference type="ARBA" id="ARBA00022833"/>
    </source>
</evidence>
<dbReference type="InterPro" id="IPR001207">
    <property type="entry name" value="Transposase_mutator"/>
</dbReference>
<evidence type="ECO:0000256" key="1">
    <source>
        <dbReference type="ARBA" id="ARBA00022578"/>
    </source>
</evidence>
<evidence type="ECO:0000313" key="11">
    <source>
        <dbReference type="Proteomes" id="UP001172457"/>
    </source>
</evidence>
<proteinExistence type="predicted"/>
<gene>
    <name evidence="10" type="ORF">OSB04_005548</name>
</gene>
<dbReference type="SMART" id="SM00575">
    <property type="entry name" value="ZnF_PMZ"/>
    <property type="match status" value="1"/>
</dbReference>
<keyword evidence="3" id="KW-0863">Zinc-finger</keyword>
<dbReference type="InterPro" id="IPR007527">
    <property type="entry name" value="Znf_SWIM"/>
</dbReference>
<keyword evidence="5" id="KW-0238">DNA-binding</keyword>
<sequence length="816" mass="92456">MKELGYKCPRPTYYHFVVPGKDLDYGLHALGSDMDVIEMLKFMGKCKVFEIYTEHWVSRVNTYDLSPGVSKVVIEQLPDEPPPAKRRLMLEWKDEESDVPKDVNDVGSKEPTDQVDVNDVASKEPTDQVDVNDVANNEPTDEVDVSKEDVGKKPVDIDYLDGIDISVFDDDFDPFFGAAMEKETNVVDNEIEEVDVDMKQFKGNTDFGVEWFEKSEVVVEKGNVPRDVNVVEMDVMDSSTDESDLEAERKALLRKLRKEKSACDDKEETVSFYVGQVFGSKEGIKRLIDLHGIQTRRQIHVQKNDRMRIRAICRGTLPDMNMEYGGGACGKGVKVGSSGNQKKMGSTGKQKKVGSSGHVCPWVLYISKTKADDTWMVKTFVDTHECLQSMKVKACTTSFLAKQIMEIVSHNPEIPIKAIQLEMQRTYGQKRVLKLPRGILGLDGAFMKEPLPGQILTAVGLDSNNATYPVAYAIVEAETKNSWTWFLELLGDDLDLTIRSNFTFISDRKKGIILAIAKVFPSAEHRFCVRHIHDNMKVFGRGKDLKDQVWICAAAATVPEFEQAMKTLKSMSSQAYEWLKQIPLHHWSRAHFTGRSHTNFLLNNICETFNNQLVDARDKPIITCLEYIREYLMKRIGNVNMVIQKSIGPLTPTAARVLESIKKQAMHLTVIWGGGTSYQVDGPWGDKCGVDMKDKTCTCRTWELIGIPCKYAVACIWNMASNGAEVGIPELWVHEVYWLDTWKKMYSFHLQPINGPKMWRKVDYPLKVIPPTHHKPVGRPKKKRQKSIAEITEGNKLKRVGKTVRCVKCNQEGHNK</sequence>
<evidence type="ECO:0000313" key="10">
    <source>
        <dbReference type="EMBL" id="KAJ9560388.1"/>
    </source>
</evidence>
<feature type="region of interest" description="Disordered" evidence="8">
    <location>
        <begin position="96"/>
        <end position="148"/>
    </location>
</feature>
<dbReference type="Pfam" id="PF10551">
    <property type="entry name" value="MULE"/>
    <property type="match status" value="1"/>
</dbReference>
<keyword evidence="4" id="KW-0862">Zinc</keyword>
<evidence type="ECO:0000259" key="9">
    <source>
        <dbReference type="SMART" id="SM00575"/>
    </source>
</evidence>
<keyword evidence="7" id="KW-0175">Coiled coil</keyword>
<organism evidence="10 11">
    <name type="scientific">Centaurea solstitialis</name>
    <name type="common">yellow star-thistle</name>
    <dbReference type="NCBI Taxonomy" id="347529"/>
    <lineage>
        <taxon>Eukaryota</taxon>
        <taxon>Viridiplantae</taxon>
        <taxon>Streptophyta</taxon>
        <taxon>Embryophyta</taxon>
        <taxon>Tracheophyta</taxon>
        <taxon>Spermatophyta</taxon>
        <taxon>Magnoliopsida</taxon>
        <taxon>eudicotyledons</taxon>
        <taxon>Gunneridae</taxon>
        <taxon>Pentapetalae</taxon>
        <taxon>asterids</taxon>
        <taxon>campanulids</taxon>
        <taxon>Asterales</taxon>
        <taxon>Asteraceae</taxon>
        <taxon>Carduoideae</taxon>
        <taxon>Cardueae</taxon>
        <taxon>Centaureinae</taxon>
        <taxon>Centaurea</taxon>
    </lineage>
</organism>
<dbReference type="Pfam" id="PF04434">
    <property type="entry name" value="SWIM"/>
    <property type="match status" value="1"/>
</dbReference>